<gene>
    <name evidence="2" type="ORF">ACFOEN_01035</name>
</gene>
<evidence type="ECO:0000313" key="2">
    <source>
        <dbReference type="EMBL" id="MFC3146219.1"/>
    </source>
</evidence>
<dbReference type="EMBL" id="JBHRTI010000003">
    <property type="protein sequence ID" value="MFC3146219.1"/>
    <property type="molecule type" value="Genomic_DNA"/>
</dbReference>
<dbReference type="InterPro" id="IPR018756">
    <property type="entry name" value="DUF2314"/>
</dbReference>
<accession>A0ABV7GX30</accession>
<proteinExistence type="predicted"/>
<feature type="domain" description="DUF2314" evidence="1">
    <location>
        <begin position="10"/>
        <end position="128"/>
    </location>
</feature>
<evidence type="ECO:0000313" key="3">
    <source>
        <dbReference type="Proteomes" id="UP001595556"/>
    </source>
</evidence>
<dbReference type="RefSeq" id="WP_377300502.1">
    <property type="nucleotide sequence ID" value="NZ_CP180191.1"/>
</dbReference>
<name>A0ABV7GX30_9BURK</name>
<organism evidence="2 3">
    <name type="scientific">Piscinibacterium candidicorallinum</name>
    <dbReference type="NCBI Taxonomy" id="1793872"/>
    <lineage>
        <taxon>Bacteria</taxon>
        <taxon>Pseudomonadati</taxon>
        <taxon>Pseudomonadota</taxon>
        <taxon>Betaproteobacteria</taxon>
        <taxon>Burkholderiales</taxon>
        <taxon>Piscinibacterium</taxon>
    </lineage>
</organism>
<sequence>MDFSEFASDDAAMQFAIEEAQRTLPTFFEHYASPRPGQQHFLLKVKFEHDGAIEHIWIADIDPSVSPLEGTIANEPSIGGLQYLDRVTFQPDQITDWMIIENGSMVGGFTSQVAISRMSDAQRREYLASLPYRVPGYE</sequence>
<comment type="caution">
    <text evidence="2">The sequence shown here is derived from an EMBL/GenBank/DDBJ whole genome shotgun (WGS) entry which is preliminary data.</text>
</comment>
<keyword evidence="3" id="KW-1185">Reference proteome</keyword>
<evidence type="ECO:0000259" key="1">
    <source>
        <dbReference type="Pfam" id="PF10077"/>
    </source>
</evidence>
<dbReference type="Pfam" id="PF10077">
    <property type="entry name" value="DUF2314"/>
    <property type="match status" value="1"/>
</dbReference>
<reference evidence="3" key="1">
    <citation type="journal article" date="2019" name="Int. J. Syst. Evol. Microbiol.">
        <title>The Global Catalogue of Microorganisms (GCM) 10K type strain sequencing project: providing services to taxonomists for standard genome sequencing and annotation.</title>
        <authorList>
            <consortium name="The Broad Institute Genomics Platform"/>
            <consortium name="The Broad Institute Genome Sequencing Center for Infectious Disease"/>
            <person name="Wu L."/>
            <person name="Ma J."/>
        </authorList>
    </citation>
    <scope>NUCLEOTIDE SEQUENCE [LARGE SCALE GENOMIC DNA]</scope>
    <source>
        <strain evidence="3">KCTC 52168</strain>
    </source>
</reference>
<dbReference type="Proteomes" id="UP001595556">
    <property type="component" value="Unassembled WGS sequence"/>
</dbReference>
<protein>
    <submittedName>
        <fullName evidence="2">DUF2314 domain-containing protein</fullName>
    </submittedName>
</protein>